<organism evidence="2 3">
    <name type="scientific">Gomphillus americanus</name>
    <dbReference type="NCBI Taxonomy" id="1940652"/>
    <lineage>
        <taxon>Eukaryota</taxon>
        <taxon>Fungi</taxon>
        <taxon>Dikarya</taxon>
        <taxon>Ascomycota</taxon>
        <taxon>Pezizomycotina</taxon>
        <taxon>Lecanoromycetes</taxon>
        <taxon>OSLEUM clade</taxon>
        <taxon>Ostropomycetidae</taxon>
        <taxon>Ostropales</taxon>
        <taxon>Graphidaceae</taxon>
        <taxon>Gomphilloideae</taxon>
        <taxon>Gomphillus</taxon>
    </lineage>
</organism>
<dbReference type="InterPro" id="IPR003673">
    <property type="entry name" value="CoA-Trfase_fam_III"/>
</dbReference>
<evidence type="ECO:0000313" key="2">
    <source>
        <dbReference type="EMBL" id="CAF9914832.1"/>
    </source>
</evidence>
<evidence type="ECO:0008006" key="4">
    <source>
        <dbReference type="Google" id="ProtNLM"/>
    </source>
</evidence>
<dbReference type="PANTHER" id="PTHR48228">
    <property type="entry name" value="SUCCINYL-COA--D-CITRAMALATE COA-TRANSFERASE"/>
    <property type="match status" value="1"/>
</dbReference>
<dbReference type="OrthoDB" id="16747at2759"/>
<dbReference type="Pfam" id="PF02515">
    <property type="entry name" value="CoA_transf_3"/>
    <property type="match status" value="1"/>
</dbReference>
<name>A0A8H3EYE8_9LECA</name>
<proteinExistence type="inferred from homology"/>
<dbReference type="InterPro" id="IPR023606">
    <property type="entry name" value="CoA-Trfase_III_dom_1_sf"/>
</dbReference>
<dbReference type="SUPFAM" id="SSF89796">
    <property type="entry name" value="CoA-transferase family III (CaiB/BaiF)"/>
    <property type="match status" value="1"/>
</dbReference>
<keyword evidence="3" id="KW-1185">Reference proteome</keyword>
<accession>A0A8H3EYE8</accession>
<dbReference type="Gene3D" id="3.40.50.10540">
    <property type="entry name" value="Crotonobetainyl-coa:carnitine coa-transferase, domain 1"/>
    <property type="match status" value="1"/>
</dbReference>
<evidence type="ECO:0000256" key="1">
    <source>
        <dbReference type="ARBA" id="ARBA00008383"/>
    </source>
</evidence>
<dbReference type="PANTHER" id="PTHR48228:SF5">
    <property type="entry name" value="ALPHA-METHYLACYL-COA RACEMASE"/>
    <property type="match status" value="1"/>
</dbReference>
<dbReference type="InterPro" id="IPR044855">
    <property type="entry name" value="CoA-Trfase_III_dom3_sf"/>
</dbReference>
<comment type="similarity">
    <text evidence="1">Belongs to the CoA-transferase III family.</text>
</comment>
<dbReference type="Proteomes" id="UP000664169">
    <property type="component" value="Unassembled WGS sequence"/>
</dbReference>
<dbReference type="EMBL" id="CAJPDQ010000009">
    <property type="protein sequence ID" value="CAF9914832.1"/>
    <property type="molecule type" value="Genomic_DNA"/>
</dbReference>
<dbReference type="InterPro" id="IPR050509">
    <property type="entry name" value="CoA-transferase_III"/>
</dbReference>
<comment type="caution">
    <text evidence="2">The sequence shown here is derived from an EMBL/GenBank/DDBJ whole genome shotgun (WGS) entry which is preliminary data.</text>
</comment>
<dbReference type="Gene3D" id="3.30.1540.10">
    <property type="entry name" value="formyl-coa transferase, domain 3"/>
    <property type="match status" value="1"/>
</dbReference>
<dbReference type="GO" id="GO:0003824">
    <property type="term" value="F:catalytic activity"/>
    <property type="evidence" value="ECO:0007669"/>
    <property type="project" value="InterPro"/>
</dbReference>
<protein>
    <recommendedName>
        <fullName evidence="4">Alpha-methylacyl-CoA racemase</fullName>
    </recommendedName>
</protein>
<sequence length="407" mass="44073">MSTITAQQQQQQQQQPPPLSGLHVLELAGLAPGPFTGLLLADYGASVLRIDRPAGLHPSVPTPDNLTRRKSSLALSLKSTRGLALFLHLVASTDILLDPYRPGVLEKLGLSPSTLLRINPRLIIARLTGFRRDGRYKDMAGHDINYIALAGVLAMLGRKDSKPYAPANLIGDFAGGGMTCFVGVLLALIHRGVSGQGQVVEANMVDGAAYLASMPRFAVQGPMWNAARGENVLDGGCPWYDTYETKDGGFVAVGCLEEKFYDAFVRGLGVGDELVQERMNRKNWDGLRRIFTERFKEKTRAEWEAVFDGTDACVTPVLGFDEMKKRGHKMRPVVDLSLSPGLAMHTNEKGQGEGIEGGGFEAKGLVPGVGGEKVLRDWLGLEKGTHYVVADDGGYELRDGSENKAKL</sequence>
<dbReference type="AlphaFoldDB" id="A0A8H3EYE8"/>
<gene>
    <name evidence="2" type="ORF">GOMPHAMPRED_008302</name>
</gene>
<reference evidence="2" key="1">
    <citation type="submission" date="2021-03" db="EMBL/GenBank/DDBJ databases">
        <authorList>
            <person name="Tagirdzhanova G."/>
        </authorList>
    </citation>
    <scope>NUCLEOTIDE SEQUENCE</scope>
</reference>
<evidence type="ECO:0000313" key="3">
    <source>
        <dbReference type="Proteomes" id="UP000664169"/>
    </source>
</evidence>